<evidence type="ECO:0000313" key="7">
    <source>
        <dbReference type="EMBL" id="KAJ9145294.1"/>
    </source>
</evidence>
<dbReference type="Proteomes" id="UP001174694">
    <property type="component" value="Unassembled WGS sequence"/>
</dbReference>
<dbReference type="GO" id="GO:0097176">
    <property type="term" value="P:epoxide metabolic process"/>
    <property type="evidence" value="ECO:0007669"/>
    <property type="project" value="TreeGrafter"/>
</dbReference>
<dbReference type="EMBL" id="JANBVO010000014">
    <property type="protein sequence ID" value="KAJ9145294.1"/>
    <property type="molecule type" value="Genomic_DNA"/>
</dbReference>
<dbReference type="InterPro" id="IPR029058">
    <property type="entry name" value="AB_hydrolase_fold"/>
</dbReference>
<reference evidence="7" key="1">
    <citation type="submission" date="2022-07" db="EMBL/GenBank/DDBJ databases">
        <title>Fungi with potential for degradation of polypropylene.</title>
        <authorList>
            <person name="Gostincar C."/>
        </authorList>
    </citation>
    <scope>NUCLEOTIDE SEQUENCE</scope>
    <source>
        <strain evidence="7">EXF-13308</strain>
    </source>
</reference>
<evidence type="ECO:0000256" key="2">
    <source>
        <dbReference type="ARBA" id="ARBA00022797"/>
    </source>
</evidence>
<dbReference type="InterPro" id="IPR016292">
    <property type="entry name" value="Epoxide_hydrolase"/>
</dbReference>
<feature type="chain" id="PRO_5041226792" evidence="5">
    <location>
        <begin position="22"/>
        <end position="418"/>
    </location>
</feature>
<keyword evidence="2" id="KW-0058">Aromatic hydrocarbons catabolism</keyword>
<dbReference type="PRINTS" id="PR00412">
    <property type="entry name" value="EPOXHYDRLASE"/>
</dbReference>
<organism evidence="7 8">
    <name type="scientific">Pleurostoma richardsiae</name>
    <dbReference type="NCBI Taxonomy" id="41990"/>
    <lineage>
        <taxon>Eukaryota</taxon>
        <taxon>Fungi</taxon>
        <taxon>Dikarya</taxon>
        <taxon>Ascomycota</taxon>
        <taxon>Pezizomycotina</taxon>
        <taxon>Sordariomycetes</taxon>
        <taxon>Sordariomycetidae</taxon>
        <taxon>Calosphaeriales</taxon>
        <taxon>Pleurostomataceae</taxon>
        <taxon>Pleurostoma</taxon>
    </lineage>
</organism>
<gene>
    <name evidence="7" type="ORF">NKR23_g5478</name>
</gene>
<dbReference type="SUPFAM" id="SSF53474">
    <property type="entry name" value="alpha/beta-Hydrolases"/>
    <property type="match status" value="1"/>
</dbReference>
<dbReference type="GO" id="GO:0004301">
    <property type="term" value="F:epoxide hydrolase activity"/>
    <property type="evidence" value="ECO:0007669"/>
    <property type="project" value="TreeGrafter"/>
</dbReference>
<proteinExistence type="inferred from homology"/>
<comment type="caution">
    <text evidence="7">The sequence shown here is derived from an EMBL/GenBank/DDBJ whole genome shotgun (WGS) entry which is preliminary data.</text>
</comment>
<feature type="active site" description="Proton donor" evidence="4">
    <location>
        <position position="341"/>
    </location>
</feature>
<evidence type="ECO:0000256" key="1">
    <source>
        <dbReference type="ARBA" id="ARBA00010088"/>
    </source>
</evidence>
<dbReference type="PANTHER" id="PTHR21661:SF35">
    <property type="entry name" value="EPOXIDE HYDROLASE"/>
    <property type="match status" value="1"/>
</dbReference>
<feature type="active site" description="Nucleophile" evidence="4">
    <location>
        <position position="208"/>
    </location>
</feature>
<comment type="similarity">
    <text evidence="1">Belongs to the peptidase S33 family.</text>
</comment>
<name>A0AA38RSQ9_9PEZI</name>
<evidence type="ECO:0000256" key="4">
    <source>
        <dbReference type="PIRSR" id="PIRSR001112-1"/>
    </source>
</evidence>
<dbReference type="AlphaFoldDB" id="A0AA38RSQ9"/>
<keyword evidence="8" id="KW-1185">Reference proteome</keyword>
<dbReference type="Pfam" id="PF06441">
    <property type="entry name" value="EHN"/>
    <property type="match status" value="1"/>
</dbReference>
<feature type="active site" description="Proton acceptor" evidence="4">
    <location>
        <position position="395"/>
    </location>
</feature>
<dbReference type="InterPro" id="IPR000639">
    <property type="entry name" value="Epox_hydrolase-like"/>
</dbReference>
<evidence type="ECO:0000256" key="3">
    <source>
        <dbReference type="ARBA" id="ARBA00022801"/>
    </source>
</evidence>
<dbReference type="InterPro" id="IPR010497">
    <property type="entry name" value="Epoxide_hydro_N"/>
</dbReference>
<evidence type="ECO:0000313" key="8">
    <source>
        <dbReference type="Proteomes" id="UP001174694"/>
    </source>
</evidence>
<dbReference type="Gene3D" id="3.40.50.1820">
    <property type="entry name" value="alpha/beta hydrolase"/>
    <property type="match status" value="1"/>
</dbReference>
<feature type="signal peptide" evidence="5">
    <location>
        <begin position="1"/>
        <end position="21"/>
    </location>
</feature>
<protein>
    <submittedName>
        <fullName evidence="7">Alpha/beta-hydrolase</fullName>
    </submittedName>
</protein>
<evidence type="ECO:0000256" key="5">
    <source>
        <dbReference type="SAM" id="SignalP"/>
    </source>
</evidence>
<dbReference type="PANTHER" id="PTHR21661">
    <property type="entry name" value="EPOXIDE HYDROLASE 1-RELATED"/>
    <property type="match status" value="1"/>
</dbReference>
<sequence>MIALGLQAINLAILGATLAQAAPYAASHQGWNLKPFEVDLAHEVPRMLSLIKNTHLPEQALYPELGSSVGIELGILKQLKQEWTTTFDWEKEEAILNQYDHFTADIEGLTVHFIHQKSDDPDAIPLILNHGWPGSFLEFLPVITPLTQNATTSSSKPVSFDVVVPSLPGFAFSSAPPANWTLDDTARVFHTLMTEVLGYKKYAVHGTDWGAGVSYSLYDRFNTTVLAGHFTFLPFFPWTPDLLAANNISLSPLEQVEENNYAAWNTAGDAYFQEQETKPNTIGLAIEDNPVGQLAWIGEKLLNWSDPRAGTGPSLLNHNEILREVSLYYLTRSFQSSVFIYFQNPHGFKTEYTKARTDAPLLFSAFEYNVGFWPPELVEKTGNLVLYRNHDFGGHFAGVDNPPALIGDVRELGDFWTT</sequence>
<evidence type="ECO:0000259" key="6">
    <source>
        <dbReference type="Pfam" id="PF06441"/>
    </source>
</evidence>
<keyword evidence="3" id="KW-0378">Hydrolase</keyword>
<feature type="domain" description="Epoxide hydrolase N-terminal" evidence="6">
    <location>
        <begin position="34"/>
        <end position="139"/>
    </location>
</feature>
<keyword evidence="5" id="KW-0732">Signal</keyword>
<dbReference type="PIRSF" id="PIRSF001112">
    <property type="entry name" value="Epoxide_hydrolase"/>
    <property type="match status" value="1"/>
</dbReference>
<accession>A0AA38RSQ9</accession>